<organism evidence="3 4">
    <name type="scientific">Kribbella kalugense</name>
    <dbReference type="NCBI Taxonomy" id="2512221"/>
    <lineage>
        <taxon>Bacteria</taxon>
        <taxon>Bacillati</taxon>
        <taxon>Actinomycetota</taxon>
        <taxon>Actinomycetes</taxon>
        <taxon>Propionibacteriales</taxon>
        <taxon>Kribbellaceae</taxon>
        <taxon>Kribbella</taxon>
    </lineage>
</organism>
<feature type="transmembrane region" description="Helical" evidence="2">
    <location>
        <begin position="41"/>
        <end position="69"/>
    </location>
</feature>
<feature type="compositionally biased region" description="Basic and acidic residues" evidence="1">
    <location>
        <begin position="102"/>
        <end position="111"/>
    </location>
</feature>
<sequence>MRHDRTMDDHPQNSADDVRRRPVVLHAGQSDPVAPRRTRRYLAWAGTGLLGVVAAAGLVAGGTAVWSAFDPGAPGQSPAPLWFPPPEKITPQSEKVTPTPTVDDHGGDRTRTPKSSSTTEPGDDKGGTRPSSGKTTTGKPTSGKHGSGKSGSDDGPNHN</sequence>
<comment type="caution">
    <text evidence="3">The sequence shown here is derived from an EMBL/GenBank/DDBJ whole genome shotgun (WGS) entry which is preliminary data.</text>
</comment>
<evidence type="ECO:0000256" key="1">
    <source>
        <dbReference type="SAM" id="MobiDB-lite"/>
    </source>
</evidence>
<keyword evidence="4" id="KW-1185">Reference proteome</keyword>
<evidence type="ECO:0000313" key="4">
    <source>
        <dbReference type="Proteomes" id="UP000295447"/>
    </source>
</evidence>
<keyword evidence="2" id="KW-1133">Transmembrane helix</keyword>
<accession>A0A4R7ZWS3</accession>
<keyword evidence="2" id="KW-0812">Transmembrane</keyword>
<feature type="region of interest" description="Disordered" evidence="1">
    <location>
        <begin position="1"/>
        <end position="37"/>
    </location>
</feature>
<proteinExistence type="predicted"/>
<keyword evidence="2" id="KW-0472">Membrane</keyword>
<name>A0A4R7ZWS3_9ACTN</name>
<feature type="compositionally biased region" description="Basic and acidic residues" evidence="1">
    <location>
        <begin position="1"/>
        <end position="20"/>
    </location>
</feature>
<evidence type="ECO:0000256" key="2">
    <source>
        <dbReference type="SAM" id="Phobius"/>
    </source>
</evidence>
<feature type="region of interest" description="Disordered" evidence="1">
    <location>
        <begin position="65"/>
        <end position="159"/>
    </location>
</feature>
<protein>
    <submittedName>
        <fullName evidence="3">Uncharacterized protein</fullName>
    </submittedName>
</protein>
<reference evidence="3 4" key="1">
    <citation type="submission" date="2019-03" db="EMBL/GenBank/DDBJ databases">
        <title>Genomic Encyclopedia of Type Strains, Phase III (KMG-III): the genomes of soil and plant-associated and newly described type strains.</title>
        <authorList>
            <person name="Whitman W."/>
        </authorList>
    </citation>
    <scope>NUCLEOTIDE SEQUENCE [LARGE SCALE GENOMIC DNA]</scope>
    <source>
        <strain evidence="3 4">VKM Ac-2570</strain>
    </source>
</reference>
<gene>
    <name evidence="3" type="ORF">EV650_1400</name>
</gene>
<feature type="compositionally biased region" description="Low complexity" evidence="1">
    <location>
        <begin position="131"/>
        <end position="144"/>
    </location>
</feature>
<dbReference type="AlphaFoldDB" id="A0A4R7ZWS3"/>
<feature type="compositionally biased region" description="Polar residues" evidence="1">
    <location>
        <begin position="90"/>
        <end position="100"/>
    </location>
</feature>
<evidence type="ECO:0000313" key="3">
    <source>
        <dbReference type="EMBL" id="TDW22563.1"/>
    </source>
</evidence>
<dbReference type="EMBL" id="SODF01000001">
    <property type="protein sequence ID" value="TDW22563.1"/>
    <property type="molecule type" value="Genomic_DNA"/>
</dbReference>
<dbReference type="Proteomes" id="UP000295447">
    <property type="component" value="Unassembled WGS sequence"/>
</dbReference>